<protein>
    <submittedName>
        <fullName evidence="2">VOC family protein</fullName>
    </submittedName>
</protein>
<dbReference type="GeneID" id="79883054"/>
<dbReference type="InterPro" id="IPR037523">
    <property type="entry name" value="VOC_core"/>
</dbReference>
<proteinExistence type="predicted"/>
<feature type="domain" description="VOC" evidence="1">
    <location>
        <begin position="12"/>
        <end position="124"/>
    </location>
</feature>
<organism evidence="2 3">
    <name type="scientific">Paenarthrobacter ureafaciens</name>
    <dbReference type="NCBI Taxonomy" id="37931"/>
    <lineage>
        <taxon>Bacteria</taxon>
        <taxon>Bacillati</taxon>
        <taxon>Actinomycetota</taxon>
        <taxon>Actinomycetes</taxon>
        <taxon>Micrococcales</taxon>
        <taxon>Micrococcaceae</taxon>
        <taxon>Paenarthrobacter</taxon>
    </lineage>
</organism>
<keyword evidence="3" id="KW-1185">Reference proteome</keyword>
<evidence type="ECO:0000313" key="3">
    <source>
        <dbReference type="Proteomes" id="UP001163293"/>
    </source>
</evidence>
<dbReference type="EMBL" id="CP101185">
    <property type="protein sequence ID" value="UYV97462.1"/>
    <property type="molecule type" value="Genomic_DNA"/>
</dbReference>
<accession>A0AAX3EK13</accession>
<dbReference type="InterPro" id="IPR029068">
    <property type="entry name" value="Glyas_Bleomycin-R_OHBP_Dase"/>
</dbReference>
<dbReference type="PANTHER" id="PTHR33993">
    <property type="entry name" value="GLYOXALASE-RELATED"/>
    <property type="match status" value="1"/>
</dbReference>
<dbReference type="Gene3D" id="3.10.180.10">
    <property type="entry name" value="2,3-Dihydroxybiphenyl 1,2-Dioxygenase, domain 1"/>
    <property type="match status" value="2"/>
</dbReference>
<feature type="domain" description="VOC" evidence="1">
    <location>
        <begin position="138"/>
        <end position="254"/>
    </location>
</feature>
<dbReference type="CDD" id="cd07247">
    <property type="entry name" value="SgaA_N_like"/>
    <property type="match status" value="2"/>
</dbReference>
<sequence>MSTKISKWPAGTPMWVDLSVDDVEAAKTFYTGLFGWDYLSADDEAGYLLAQLNGHAIAGLGPKDDPAMPSAWTTFMASDDVNATAERIRESGGQVLMAPFDVMDSGRMAIAADTTGAVFGVWQAGNHIGAERVNEHGSLCWNELHTSDYAEARAFYAGVFGFNYHEVTGADMVYATCLRDSDRREVAGIHHDTQIPQSDPAYWLTWFASDDVASTAARAQELGATLLVPVSDTPFGRMVIVEAPQGDVFGVIAVAPAND</sequence>
<evidence type="ECO:0000313" key="2">
    <source>
        <dbReference type="EMBL" id="UYV97462.1"/>
    </source>
</evidence>
<gene>
    <name evidence="2" type="ORF">NL394_20940</name>
</gene>
<dbReference type="RefSeq" id="WP_021474655.1">
    <property type="nucleotide sequence ID" value="NZ_BDMH01000041.1"/>
</dbReference>
<dbReference type="InterPro" id="IPR052164">
    <property type="entry name" value="Anthracycline_SecMetBiosynth"/>
</dbReference>
<evidence type="ECO:0000259" key="1">
    <source>
        <dbReference type="PROSITE" id="PS51819"/>
    </source>
</evidence>
<dbReference type="AlphaFoldDB" id="A0AAX3EK13"/>
<name>A0AAX3EK13_PAEUR</name>
<dbReference type="InterPro" id="IPR004360">
    <property type="entry name" value="Glyas_Fos-R_dOase_dom"/>
</dbReference>
<dbReference type="Proteomes" id="UP001163293">
    <property type="component" value="Chromosome"/>
</dbReference>
<dbReference type="PROSITE" id="PS51819">
    <property type="entry name" value="VOC"/>
    <property type="match status" value="2"/>
</dbReference>
<dbReference type="PANTHER" id="PTHR33993:SF14">
    <property type="entry name" value="GB|AAF24581.1"/>
    <property type="match status" value="1"/>
</dbReference>
<dbReference type="SUPFAM" id="SSF54593">
    <property type="entry name" value="Glyoxalase/Bleomycin resistance protein/Dihydroxybiphenyl dioxygenase"/>
    <property type="match status" value="1"/>
</dbReference>
<reference evidence="2" key="1">
    <citation type="submission" date="2022-07" db="EMBL/GenBank/DDBJ databases">
        <authorList>
            <person name="Wu T."/>
        </authorList>
    </citation>
    <scope>NUCLEOTIDE SEQUENCE</scope>
    <source>
        <strain evidence="2">SD-1</strain>
    </source>
</reference>
<dbReference type="Pfam" id="PF00903">
    <property type="entry name" value="Glyoxalase"/>
    <property type="match status" value="2"/>
</dbReference>